<name>S3DVA5_GLAL2</name>
<dbReference type="AlphaFoldDB" id="S3DVA5"/>
<feature type="region of interest" description="Disordered" evidence="2">
    <location>
        <begin position="699"/>
        <end position="743"/>
    </location>
</feature>
<feature type="region of interest" description="Disordered" evidence="2">
    <location>
        <begin position="793"/>
        <end position="862"/>
    </location>
</feature>
<dbReference type="InterPro" id="IPR036621">
    <property type="entry name" value="Anticodon-bd_dom_sf"/>
</dbReference>
<dbReference type="InterPro" id="IPR012677">
    <property type="entry name" value="Nucleotide-bd_a/b_plait_sf"/>
</dbReference>
<proteinExistence type="predicted"/>
<dbReference type="KEGG" id="glz:GLAREA_05204"/>
<feature type="compositionally biased region" description="Basic and acidic residues" evidence="2">
    <location>
        <begin position="535"/>
        <end position="555"/>
    </location>
</feature>
<dbReference type="OrthoDB" id="10044938at2759"/>
<dbReference type="SMART" id="SM00360">
    <property type="entry name" value="RRM"/>
    <property type="match status" value="1"/>
</dbReference>
<evidence type="ECO:0000256" key="2">
    <source>
        <dbReference type="SAM" id="MobiDB-lite"/>
    </source>
</evidence>
<feature type="compositionally biased region" description="Low complexity" evidence="2">
    <location>
        <begin position="231"/>
        <end position="245"/>
    </location>
</feature>
<reference evidence="4 5" key="1">
    <citation type="journal article" date="2013" name="BMC Genomics">
        <title>Genomics-driven discovery of the pneumocandin biosynthetic gene cluster in the fungus Glarea lozoyensis.</title>
        <authorList>
            <person name="Chen L."/>
            <person name="Yue Q."/>
            <person name="Zhang X."/>
            <person name="Xiang M."/>
            <person name="Wang C."/>
            <person name="Li S."/>
            <person name="Che Y."/>
            <person name="Ortiz-Lopez F.J."/>
            <person name="Bills G.F."/>
            <person name="Liu X."/>
            <person name="An Z."/>
        </authorList>
    </citation>
    <scope>NUCLEOTIDE SEQUENCE [LARGE SCALE GENOMIC DNA]</scope>
    <source>
        <strain evidence="5">ATCC 20868 / MF5171</strain>
    </source>
</reference>
<dbReference type="InterPro" id="IPR052600">
    <property type="entry name" value="Nuc_rcpt_coact/corep"/>
</dbReference>
<dbReference type="EMBL" id="KE145353">
    <property type="protein sequence ID" value="EPE35866.1"/>
    <property type="molecule type" value="Genomic_DNA"/>
</dbReference>
<dbReference type="Gene3D" id="3.30.70.330">
    <property type="match status" value="1"/>
</dbReference>
<dbReference type="RefSeq" id="XP_008076684.1">
    <property type="nucleotide sequence ID" value="XM_008078493.1"/>
</dbReference>
<protein>
    <submittedName>
        <fullName evidence="4">RNA-binding, RBD</fullName>
    </submittedName>
</protein>
<feature type="compositionally biased region" description="Basic and acidic residues" evidence="2">
    <location>
        <begin position="447"/>
        <end position="463"/>
    </location>
</feature>
<evidence type="ECO:0000313" key="5">
    <source>
        <dbReference type="Proteomes" id="UP000016922"/>
    </source>
</evidence>
<dbReference type="Gene3D" id="3.40.50.800">
    <property type="entry name" value="Anticodon-binding domain"/>
    <property type="match status" value="1"/>
</dbReference>
<evidence type="ECO:0000259" key="3">
    <source>
        <dbReference type="PROSITE" id="PS50102"/>
    </source>
</evidence>
<feature type="compositionally biased region" description="Basic and acidic residues" evidence="2">
    <location>
        <begin position="81"/>
        <end position="97"/>
    </location>
</feature>
<dbReference type="STRING" id="1116229.S3DVA5"/>
<organism evidence="4 5">
    <name type="scientific">Glarea lozoyensis (strain ATCC 20868 / MF5171)</name>
    <dbReference type="NCBI Taxonomy" id="1116229"/>
    <lineage>
        <taxon>Eukaryota</taxon>
        <taxon>Fungi</taxon>
        <taxon>Dikarya</taxon>
        <taxon>Ascomycota</taxon>
        <taxon>Pezizomycotina</taxon>
        <taxon>Leotiomycetes</taxon>
        <taxon>Helotiales</taxon>
        <taxon>Helotiaceae</taxon>
        <taxon>Glarea</taxon>
    </lineage>
</organism>
<feature type="compositionally biased region" description="Polar residues" evidence="2">
    <location>
        <begin position="151"/>
        <end position="175"/>
    </location>
</feature>
<feature type="compositionally biased region" description="Low complexity" evidence="2">
    <location>
        <begin position="489"/>
        <end position="506"/>
    </location>
</feature>
<feature type="region of interest" description="Disordered" evidence="2">
    <location>
        <begin position="15"/>
        <end position="101"/>
    </location>
</feature>
<dbReference type="InterPro" id="IPR034167">
    <property type="entry name" value="Nab3_RRM"/>
</dbReference>
<feature type="region of interest" description="Disordered" evidence="2">
    <location>
        <begin position="151"/>
        <end position="352"/>
    </location>
</feature>
<dbReference type="Pfam" id="PF00076">
    <property type="entry name" value="RRM_1"/>
    <property type="match status" value="1"/>
</dbReference>
<feature type="compositionally biased region" description="Pro residues" evidence="2">
    <location>
        <begin position="17"/>
        <end position="26"/>
    </location>
</feature>
<dbReference type="PANTHER" id="PTHR23295:SF6">
    <property type="entry name" value="NEOSIN, ISOFORM A"/>
    <property type="match status" value="1"/>
</dbReference>
<feature type="compositionally biased region" description="Polar residues" evidence="2">
    <location>
        <begin position="33"/>
        <end position="57"/>
    </location>
</feature>
<feature type="compositionally biased region" description="Pro residues" evidence="2">
    <location>
        <begin position="703"/>
        <end position="736"/>
    </location>
</feature>
<feature type="domain" description="RRM" evidence="3">
    <location>
        <begin position="393"/>
        <end position="464"/>
    </location>
</feature>
<feature type="compositionally biased region" description="Basic and acidic residues" evidence="2">
    <location>
        <begin position="566"/>
        <end position="575"/>
    </location>
</feature>
<dbReference type="PANTHER" id="PTHR23295">
    <property type="entry name" value="NUCLEAR RECEPTOR COACTIVATOR 5-RELATED"/>
    <property type="match status" value="1"/>
</dbReference>
<dbReference type="Proteomes" id="UP000016922">
    <property type="component" value="Unassembled WGS sequence"/>
</dbReference>
<feature type="region of interest" description="Disordered" evidence="2">
    <location>
        <begin position="447"/>
        <end position="587"/>
    </location>
</feature>
<feature type="compositionally biased region" description="Basic and acidic residues" evidence="2">
    <location>
        <begin position="507"/>
        <end position="519"/>
    </location>
</feature>
<dbReference type="CDD" id="cd12342">
    <property type="entry name" value="RRM_Nab3p"/>
    <property type="match status" value="1"/>
</dbReference>
<dbReference type="GO" id="GO:0003723">
    <property type="term" value="F:RNA binding"/>
    <property type="evidence" value="ECO:0007669"/>
    <property type="project" value="UniProtKB-UniRule"/>
</dbReference>
<dbReference type="SUPFAM" id="SSF54928">
    <property type="entry name" value="RNA-binding domain, RBD"/>
    <property type="match status" value="1"/>
</dbReference>
<dbReference type="OMA" id="LENQMDP"/>
<evidence type="ECO:0000313" key="4">
    <source>
        <dbReference type="EMBL" id="EPE35866.1"/>
    </source>
</evidence>
<keyword evidence="1" id="KW-0694">RNA-binding</keyword>
<evidence type="ECO:0000256" key="1">
    <source>
        <dbReference type="PROSITE-ProRule" id="PRU00176"/>
    </source>
</evidence>
<gene>
    <name evidence="4" type="ORF">GLAREA_05204</name>
</gene>
<feature type="compositionally biased region" description="Low complexity" evidence="2">
    <location>
        <begin position="469"/>
        <end position="478"/>
    </location>
</feature>
<dbReference type="InterPro" id="IPR035979">
    <property type="entry name" value="RBD_domain_sf"/>
</dbReference>
<feature type="compositionally biased region" description="Polar residues" evidence="2">
    <location>
        <begin position="819"/>
        <end position="850"/>
    </location>
</feature>
<accession>S3DVA5</accession>
<sequence>MPPGEPILLAAALSPVSPQPVHPPAPSNLAILRNQNNPAFTMTSTTDPSEPTQSTDAASADPEPEQAADTPASDISNFSDAYKEQAVDEEEIKEKSVDQVAEVSDDYAMTFDSDGEEVADSLDVAAAQVEQPAVLQPATIPVIDCNQSISIESSSNDVPQNGQFENPTQNNSSSLPAPIEAPSNHSTSPAVQAPVSTAPDPSNQYENIANGGVDIQQLLDNITANAERNEAASAQSPSSQNANSSYPKPSVALPAHSSLPPRPLAQNYAQNEDMQKYHAGPPGVSQNSSYRAPGGAPPSISTIGSGMYRDPTGGLPPPPSSSFRQPMQSTASPNSPSFNQFGPPGQLKGEQGDEVDDIDARWGPEVQAKYDAFLERERKNVTEGLWERFEKDSRLFLGNLPSEKVTKRDLFHVFHKYGDLAQVSIKQAYGFVQFHTAESCRRALQKEQGVEVRGRKIHLEVSKPQKNSRNAQQQQNNARQDRSPDRAQQSRGGQRRNNGNRNGNDSYDGRSEPRDDYGRQSRMRRSPSPPRGAFRGRDDYGGRGRDSYNNRDARRSRSRSPYNNRDNIRYRERSPSPRRNQMQEPELQIPRRDWDKVPDVQIIMMEQLDRGFVEWVEKQFINRGLKTEVMILSPRVSLEAVIQRQILENVHAVSQLTVQSQRFNRIPIQVFKRRGTAEVQWEEYENLEPHIAAELVVREKNSQPPPQAPPIPAPYPPPQQYAPPPDPRYAPAPSFPAAPNLPATTIDQNTLQSLLGSLKAHTQNAPAVAANSAVNLAGNQAVDLAALIGGLQNQQRQQQPTPNAYAPPPVHSYSPLPGQAQQPSYMQQPGQIPQQSYMPQPGQIPQQGYMPQSAPPPRENDQQVQNIMATFMRNRQ</sequence>
<feature type="compositionally biased region" description="Polar residues" evidence="2">
    <location>
        <begin position="323"/>
        <end position="340"/>
    </location>
</feature>
<dbReference type="HOGENOM" id="CLU_013226_1_0_1"/>
<dbReference type="eggNOG" id="KOG0118">
    <property type="taxonomic scope" value="Eukaryota"/>
</dbReference>
<keyword evidence="5" id="KW-1185">Reference proteome</keyword>
<dbReference type="PROSITE" id="PS50102">
    <property type="entry name" value="RRM"/>
    <property type="match status" value="1"/>
</dbReference>
<dbReference type="InterPro" id="IPR000504">
    <property type="entry name" value="RRM_dom"/>
</dbReference>
<dbReference type="GeneID" id="19464258"/>